<evidence type="ECO:0000256" key="1">
    <source>
        <dbReference type="ARBA" id="ARBA00008455"/>
    </source>
</evidence>
<proteinExistence type="inferred from homology"/>
<organism evidence="10 11">
    <name type="scientific">Sitophilus oryzae</name>
    <name type="common">Rice weevil</name>
    <name type="synonym">Curculio oryzae</name>
    <dbReference type="NCBI Taxonomy" id="7048"/>
    <lineage>
        <taxon>Eukaryota</taxon>
        <taxon>Metazoa</taxon>
        <taxon>Ecdysozoa</taxon>
        <taxon>Arthropoda</taxon>
        <taxon>Hexapoda</taxon>
        <taxon>Insecta</taxon>
        <taxon>Pterygota</taxon>
        <taxon>Neoptera</taxon>
        <taxon>Endopterygota</taxon>
        <taxon>Coleoptera</taxon>
        <taxon>Polyphaga</taxon>
        <taxon>Cucujiformia</taxon>
        <taxon>Curculionidae</taxon>
        <taxon>Dryophthorinae</taxon>
        <taxon>Sitophilus</taxon>
    </lineage>
</organism>
<keyword evidence="4" id="KW-0788">Thiol protease</keyword>
<accession>A0A6J2XC26</accession>
<dbReference type="SMART" id="SM00645">
    <property type="entry name" value="Pept_C1"/>
    <property type="match status" value="1"/>
</dbReference>
<dbReference type="FunFam" id="3.90.70.10:FF:000006">
    <property type="entry name" value="Cathepsin S"/>
    <property type="match status" value="1"/>
</dbReference>
<gene>
    <name evidence="11" type="primary">LOC115876849</name>
</gene>
<evidence type="ECO:0000256" key="2">
    <source>
        <dbReference type="ARBA" id="ARBA00022670"/>
    </source>
</evidence>
<dbReference type="AlphaFoldDB" id="A0A6J2XC26"/>
<evidence type="ECO:0000256" key="6">
    <source>
        <dbReference type="ARBA" id="ARBA00023157"/>
    </source>
</evidence>
<keyword evidence="3" id="KW-0378">Hydrolase</keyword>
<dbReference type="InterPro" id="IPR013201">
    <property type="entry name" value="Prot_inhib_I29"/>
</dbReference>
<reference evidence="11" key="1">
    <citation type="submission" date="2025-08" db="UniProtKB">
        <authorList>
            <consortium name="RefSeq"/>
        </authorList>
    </citation>
    <scope>IDENTIFICATION</scope>
    <source>
        <tissue evidence="11">Gonads</tissue>
    </source>
</reference>
<dbReference type="GO" id="GO:0008234">
    <property type="term" value="F:cysteine-type peptidase activity"/>
    <property type="evidence" value="ECO:0007669"/>
    <property type="project" value="UniProtKB-KW"/>
</dbReference>
<evidence type="ECO:0000256" key="7">
    <source>
        <dbReference type="SAM" id="SignalP"/>
    </source>
</evidence>
<name>A0A6J2XC26_SITOR</name>
<dbReference type="InterPro" id="IPR038765">
    <property type="entry name" value="Papain-like_cys_pep_sf"/>
</dbReference>
<evidence type="ECO:0000256" key="5">
    <source>
        <dbReference type="ARBA" id="ARBA00023145"/>
    </source>
</evidence>
<dbReference type="PROSITE" id="PS00139">
    <property type="entry name" value="THIOL_PROTEASE_CYS"/>
    <property type="match status" value="1"/>
</dbReference>
<dbReference type="PANTHER" id="PTHR12411">
    <property type="entry name" value="CYSTEINE PROTEASE FAMILY C1-RELATED"/>
    <property type="match status" value="1"/>
</dbReference>
<dbReference type="OrthoDB" id="190265at2759"/>
<protein>
    <submittedName>
        <fullName evidence="11">Cathepsin L1</fullName>
    </submittedName>
</protein>
<keyword evidence="10" id="KW-1185">Reference proteome</keyword>
<keyword evidence="6" id="KW-1015">Disulfide bond</keyword>
<dbReference type="InParanoid" id="A0A6J2XC26"/>
<evidence type="ECO:0000259" key="9">
    <source>
        <dbReference type="SMART" id="SM00848"/>
    </source>
</evidence>
<dbReference type="GO" id="GO:0006508">
    <property type="term" value="P:proteolysis"/>
    <property type="evidence" value="ECO:0007669"/>
    <property type="project" value="UniProtKB-KW"/>
</dbReference>
<feature type="domain" description="Cathepsin propeptide inhibitor" evidence="9">
    <location>
        <begin position="35"/>
        <end position="94"/>
    </location>
</feature>
<evidence type="ECO:0000259" key="8">
    <source>
        <dbReference type="SMART" id="SM00645"/>
    </source>
</evidence>
<keyword evidence="5" id="KW-0865">Zymogen</keyword>
<comment type="similarity">
    <text evidence="1">Belongs to the peptidase C1 family.</text>
</comment>
<feature type="signal peptide" evidence="7">
    <location>
        <begin position="1"/>
        <end position="18"/>
    </location>
</feature>
<dbReference type="InterPro" id="IPR000169">
    <property type="entry name" value="Pept_cys_AS"/>
</dbReference>
<evidence type="ECO:0000313" key="10">
    <source>
        <dbReference type="Proteomes" id="UP000504635"/>
    </source>
</evidence>
<dbReference type="Pfam" id="PF08246">
    <property type="entry name" value="Inhibitor_I29"/>
    <property type="match status" value="1"/>
</dbReference>
<feature type="chain" id="PRO_5026841618" evidence="7">
    <location>
        <begin position="19"/>
        <end position="335"/>
    </location>
</feature>
<keyword evidence="2" id="KW-0645">Protease</keyword>
<dbReference type="Pfam" id="PF00112">
    <property type="entry name" value="Peptidase_C1"/>
    <property type="match status" value="1"/>
</dbReference>
<dbReference type="KEGG" id="soy:115876849"/>
<dbReference type="CDD" id="cd02248">
    <property type="entry name" value="Peptidase_C1A"/>
    <property type="match status" value="1"/>
</dbReference>
<feature type="domain" description="Peptidase C1A papain C-terminal" evidence="8">
    <location>
        <begin position="124"/>
        <end position="334"/>
    </location>
</feature>
<dbReference type="FunCoup" id="A0A6J2XC26">
    <property type="interactions" value="3"/>
</dbReference>
<dbReference type="SUPFAM" id="SSF54001">
    <property type="entry name" value="Cysteine proteinases"/>
    <property type="match status" value="1"/>
</dbReference>
<dbReference type="Gene3D" id="3.90.70.10">
    <property type="entry name" value="Cysteine proteinases"/>
    <property type="match status" value="1"/>
</dbReference>
<dbReference type="SMART" id="SM00848">
    <property type="entry name" value="Inhibitor_I29"/>
    <property type="match status" value="1"/>
</dbReference>
<dbReference type="InterPro" id="IPR013128">
    <property type="entry name" value="Peptidase_C1A"/>
</dbReference>
<sequence>MLCLLLISSTVIFGFSRSQSFYSQNLDFVNIEKEWNDFKSRFNKSYTDYHDIFKKEAWLTNLEKIKRHNEEAAKGLHSYYLKDNNLADLTSQSYLQKMVKLTKSRHRKVDSETVGDFYHQLHHIPEEINWVEKGFVTPIYNQKECGSCYAFTVAGVIQGQIFKQTHKLVPLSPQQLVDCSVSSGNYGCGGGSLRNTLRYLEKAGGLMAYSDYPYVAKQRKCHFDKHIAIANITSWNVLPARDEKALEIAVANMGPIAVSINAAPHTFQFYHKGIYDDPLCTSFSVNHAMLLVGYTKEAWILKNWWGKHWGEQGFMKLRRNLNRCGVANFAAYALV</sequence>
<dbReference type="RefSeq" id="XP_030748706.1">
    <property type="nucleotide sequence ID" value="XM_030892846.1"/>
</dbReference>
<keyword evidence="7" id="KW-0732">Signal</keyword>
<dbReference type="InterPro" id="IPR039417">
    <property type="entry name" value="Peptidase_C1A_papain-like"/>
</dbReference>
<evidence type="ECO:0000256" key="4">
    <source>
        <dbReference type="ARBA" id="ARBA00022807"/>
    </source>
</evidence>
<evidence type="ECO:0000313" key="11">
    <source>
        <dbReference type="RefSeq" id="XP_030748706.1"/>
    </source>
</evidence>
<evidence type="ECO:0000256" key="3">
    <source>
        <dbReference type="ARBA" id="ARBA00022801"/>
    </source>
</evidence>
<dbReference type="InterPro" id="IPR000668">
    <property type="entry name" value="Peptidase_C1A_C"/>
</dbReference>
<dbReference type="Proteomes" id="UP000504635">
    <property type="component" value="Unplaced"/>
</dbReference>
<dbReference type="GeneID" id="115876849"/>